<dbReference type="PANTHER" id="PTHR48079:SF6">
    <property type="entry name" value="NAD(P)-BINDING DOMAIN-CONTAINING PROTEIN-RELATED"/>
    <property type="match status" value="1"/>
</dbReference>
<accession>Q2SCP0</accession>
<dbReference type="Pfam" id="PF01370">
    <property type="entry name" value="Epimerase"/>
    <property type="match status" value="1"/>
</dbReference>
<evidence type="ECO:0000313" key="3">
    <source>
        <dbReference type="Proteomes" id="UP000000238"/>
    </source>
</evidence>
<dbReference type="KEGG" id="hch:HCH_04893"/>
<gene>
    <name evidence="2" type="ordered locus">HCH_04893</name>
</gene>
<evidence type="ECO:0000259" key="1">
    <source>
        <dbReference type="Pfam" id="PF01370"/>
    </source>
</evidence>
<dbReference type="STRING" id="349521.HCH_04893"/>
<dbReference type="GO" id="GO:0004029">
    <property type="term" value="F:aldehyde dehydrogenase (NAD+) activity"/>
    <property type="evidence" value="ECO:0007669"/>
    <property type="project" value="TreeGrafter"/>
</dbReference>
<dbReference type="AlphaFoldDB" id="Q2SCP0"/>
<dbReference type="OrthoDB" id="9801785at2"/>
<reference evidence="2 3" key="1">
    <citation type="journal article" date="2005" name="Nucleic Acids Res.">
        <title>Genomic blueprint of Hahella chejuensis, a marine microbe producing an algicidal agent.</title>
        <authorList>
            <person name="Jeong H."/>
            <person name="Yim J.H."/>
            <person name="Lee C."/>
            <person name="Choi S.-H."/>
            <person name="Park Y.K."/>
            <person name="Yoon S.H."/>
            <person name="Hur C.-G."/>
            <person name="Kang H.-Y."/>
            <person name="Kim D."/>
            <person name="Lee H.H."/>
            <person name="Park K.H."/>
            <person name="Park S.-H."/>
            <person name="Park H.-S."/>
            <person name="Lee H.K."/>
            <person name="Oh T.K."/>
            <person name="Kim J.F."/>
        </authorList>
    </citation>
    <scope>NUCLEOTIDE SEQUENCE [LARGE SCALE GENOMIC DNA]</scope>
    <source>
        <strain evidence="2 3">KCTC 2396</strain>
    </source>
</reference>
<dbReference type="EMBL" id="CP000155">
    <property type="protein sequence ID" value="ABC31584.1"/>
    <property type="molecule type" value="Genomic_DNA"/>
</dbReference>
<sequence length="346" mass="37814">MKVLVTGANGHIGSHVVRQLLDQNHEVRAFVRKSSDLRGLNGLKPEFAYGDVKDPAAMEAAAEGCDAIIHMAAVYKTIAKSIEEIVEPALQGAENVFKAAHKHGIKRVVYTSSVASIGFSYDPQALRSGEDWNDDAQNAYYVAKTRSERAAQKLAREYDIHLVVICPAIVLGPNDYRITPSNQLVMDWLNGFGQTYPGGLNLVDVRDVAAAHVAALSKGENCKRYVVGGENIEVKEIGVALKRLTGVKPIHLPTGRGLTLTFARVVETLCKLLHIKPPFTYDLVYEVVGRYAYYDCSEAAKDLGVEPRDAEETLKDCIAWLLSQNKLKPRVAAKVAPKIPTHPASA</sequence>
<dbReference type="PANTHER" id="PTHR48079">
    <property type="entry name" value="PROTEIN YEEZ"/>
    <property type="match status" value="1"/>
</dbReference>
<protein>
    <submittedName>
        <fullName evidence="2">Nucleoside-diphosphate-sugar epimerase</fullName>
    </submittedName>
</protein>
<dbReference type="GO" id="GO:0005737">
    <property type="term" value="C:cytoplasm"/>
    <property type="evidence" value="ECO:0007669"/>
    <property type="project" value="TreeGrafter"/>
</dbReference>
<dbReference type="InterPro" id="IPR036291">
    <property type="entry name" value="NAD(P)-bd_dom_sf"/>
</dbReference>
<dbReference type="HOGENOM" id="CLU_007383_6_0_6"/>
<dbReference type="Gene3D" id="3.40.50.720">
    <property type="entry name" value="NAD(P)-binding Rossmann-like Domain"/>
    <property type="match status" value="1"/>
</dbReference>
<dbReference type="Proteomes" id="UP000000238">
    <property type="component" value="Chromosome"/>
</dbReference>
<dbReference type="eggNOG" id="COG0451">
    <property type="taxonomic scope" value="Bacteria"/>
</dbReference>
<dbReference type="InterPro" id="IPR051783">
    <property type="entry name" value="NAD(P)-dependent_oxidoreduct"/>
</dbReference>
<organism evidence="2 3">
    <name type="scientific">Hahella chejuensis (strain KCTC 2396)</name>
    <dbReference type="NCBI Taxonomy" id="349521"/>
    <lineage>
        <taxon>Bacteria</taxon>
        <taxon>Pseudomonadati</taxon>
        <taxon>Pseudomonadota</taxon>
        <taxon>Gammaproteobacteria</taxon>
        <taxon>Oceanospirillales</taxon>
        <taxon>Hahellaceae</taxon>
        <taxon>Hahella</taxon>
    </lineage>
</organism>
<dbReference type="RefSeq" id="WP_011398649.1">
    <property type="nucleotide sequence ID" value="NC_007645.1"/>
</dbReference>
<evidence type="ECO:0000313" key="2">
    <source>
        <dbReference type="EMBL" id="ABC31584.1"/>
    </source>
</evidence>
<keyword evidence="3" id="KW-1185">Reference proteome</keyword>
<dbReference type="InterPro" id="IPR001509">
    <property type="entry name" value="Epimerase_deHydtase"/>
</dbReference>
<name>Q2SCP0_HAHCH</name>
<dbReference type="SUPFAM" id="SSF51735">
    <property type="entry name" value="NAD(P)-binding Rossmann-fold domains"/>
    <property type="match status" value="1"/>
</dbReference>
<proteinExistence type="predicted"/>
<feature type="domain" description="NAD-dependent epimerase/dehydratase" evidence="1">
    <location>
        <begin position="3"/>
        <end position="228"/>
    </location>
</feature>